<feature type="binding site" evidence="4">
    <location>
        <position position="88"/>
    </location>
    <ligand>
        <name>Mg(2+)</name>
        <dbReference type="ChEBI" id="CHEBI:18420"/>
        <label>2</label>
    </ligand>
</feature>
<comment type="similarity">
    <text evidence="4">Belongs to the inositol monophosphatase superfamily. CysQ family.</text>
</comment>
<evidence type="ECO:0000313" key="6">
    <source>
        <dbReference type="Proteomes" id="UP001251857"/>
    </source>
</evidence>
<keyword evidence="4" id="KW-1003">Cell membrane</keyword>
<dbReference type="HAMAP" id="MF_02095">
    <property type="entry name" value="CysQ"/>
    <property type="match status" value="1"/>
</dbReference>
<dbReference type="NCBIfam" id="TIGR01331">
    <property type="entry name" value="bisphos_cysQ"/>
    <property type="match status" value="1"/>
</dbReference>
<sequence>MPQADPLLPDVIAIAENAGRAILDVYHGDFGVEQKADDSPLTAADLVAHRVIAAGLRELTPDWPQLSEEGADIDAATRHGWSRYWLIDPLDGTKEFIKRNGQFTVNIALIEDGVPVLGVVHAPELDSTWSAAPRAGATKREADGSQRALSVATVDPARPRVLVSSSHRTPEVDALLTRMPDFEPVAMGSSLKFCLIAEGEADFYPRLGPTSEWDTGAAHAVLTAAGGEVVELTGNPLRYNQRDGLLNPHFLAFGDTRHDWRQYLD</sequence>
<dbReference type="InterPro" id="IPR020583">
    <property type="entry name" value="Inositol_monoP_metal-BS"/>
</dbReference>
<evidence type="ECO:0000256" key="3">
    <source>
        <dbReference type="ARBA" id="ARBA00022842"/>
    </source>
</evidence>
<dbReference type="InterPro" id="IPR006240">
    <property type="entry name" value="CysQ"/>
</dbReference>
<dbReference type="GO" id="GO:0008441">
    <property type="term" value="F:3'(2'),5'-bisphosphate nucleotidase activity"/>
    <property type="evidence" value="ECO:0007669"/>
    <property type="project" value="UniProtKB-EC"/>
</dbReference>
<dbReference type="PROSITE" id="PS00629">
    <property type="entry name" value="IMP_1"/>
    <property type="match status" value="1"/>
</dbReference>
<dbReference type="SUPFAM" id="SSF56655">
    <property type="entry name" value="Carbohydrate phosphatase"/>
    <property type="match status" value="1"/>
</dbReference>
<feature type="binding site" evidence="4">
    <location>
        <position position="90"/>
    </location>
    <ligand>
        <name>Mg(2+)</name>
        <dbReference type="ChEBI" id="CHEBI:18420"/>
        <label>1</label>
    </ligand>
</feature>
<reference evidence="5 6" key="1">
    <citation type="submission" date="2023-09" db="EMBL/GenBank/DDBJ databases">
        <authorList>
            <person name="Rey-Velasco X."/>
        </authorList>
    </citation>
    <scope>NUCLEOTIDE SEQUENCE [LARGE SCALE GENOMIC DNA]</scope>
    <source>
        <strain evidence="5 6">W335</strain>
    </source>
</reference>
<dbReference type="PANTHER" id="PTHR43028">
    <property type="entry name" value="3'(2'),5'-BISPHOSPHATE NUCLEOTIDASE 1"/>
    <property type="match status" value="1"/>
</dbReference>
<feature type="binding site" evidence="4">
    <location>
        <position position="68"/>
    </location>
    <ligand>
        <name>substrate</name>
    </ligand>
</feature>
<evidence type="ECO:0000256" key="1">
    <source>
        <dbReference type="ARBA" id="ARBA00001625"/>
    </source>
</evidence>
<dbReference type="RefSeq" id="WP_311653170.1">
    <property type="nucleotide sequence ID" value="NZ_JAVRIB010000009.1"/>
</dbReference>
<organism evidence="5 6">
    <name type="scientific">Spectribacter hydrogenoxidans</name>
    <dbReference type="NCBI Taxonomy" id="3075608"/>
    <lineage>
        <taxon>Bacteria</taxon>
        <taxon>Pseudomonadati</taxon>
        <taxon>Pseudomonadota</taxon>
        <taxon>Gammaproteobacteria</taxon>
        <taxon>Salinisphaerales</taxon>
        <taxon>Salinisphaeraceae</taxon>
        <taxon>Spectribacter</taxon>
    </lineage>
</organism>
<keyword evidence="6" id="KW-1185">Reference proteome</keyword>
<feature type="binding site" evidence="4">
    <location>
        <position position="214"/>
    </location>
    <ligand>
        <name>Mg(2+)</name>
        <dbReference type="ChEBI" id="CHEBI:18420"/>
        <label>2</label>
    </ligand>
</feature>
<gene>
    <name evidence="4 5" type="primary">cysQ</name>
    <name evidence="5" type="ORF">RM532_09935</name>
</gene>
<feature type="binding site" evidence="4">
    <location>
        <position position="68"/>
    </location>
    <ligand>
        <name>Mg(2+)</name>
        <dbReference type="ChEBI" id="CHEBI:18420"/>
        <label>1</label>
    </ligand>
</feature>
<feature type="binding site" evidence="4">
    <location>
        <begin position="90"/>
        <end position="93"/>
    </location>
    <ligand>
        <name>substrate</name>
    </ligand>
</feature>
<feature type="binding site" evidence="4">
    <location>
        <position position="88"/>
    </location>
    <ligand>
        <name>Mg(2+)</name>
        <dbReference type="ChEBI" id="CHEBI:18420"/>
        <label>1</label>
    </ligand>
</feature>
<keyword evidence="4" id="KW-0472">Membrane</keyword>
<dbReference type="EC" id="3.1.3.7" evidence="4"/>
<feature type="binding site" evidence="4">
    <location>
        <position position="91"/>
    </location>
    <ligand>
        <name>Mg(2+)</name>
        <dbReference type="ChEBI" id="CHEBI:18420"/>
        <label>2</label>
    </ligand>
</feature>
<evidence type="ECO:0000256" key="4">
    <source>
        <dbReference type="HAMAP-Rule" id="MF_02095"/>
    </source>
</evidence>
<dbReference type="Gene3D" id="3.40.190.80">
    <property type="match status" value="1"/>
</dbReference>
<keyword evidence="4 5" id="KW-0378">Hydrolase</keyword>
<evidence type="ECO:0000256" key="2">
    <source>
        <dbReference type="ARBA" id="ARBA00022723"/>
    </source>
</evidence>
<dbReference type="Proteomes" id="UP001251857">
    <property type="component" value="Unassembled WGS sequence"/>
</dbReference>
<accession>A0ABU3C147</accession>
<dbReference type="Pfam" id="PF00459">
    <property type="entry name" value="Inositol_P"/>
    <property type="match status" value="1"/>
</dbReference>
<dbReference type="PRINTS" id="PR00377">
    <property type="entry name" value="IMPHPHTASES"/>
</dbReference>
<proteinExistence type="inferred from homology"/>
<keyword evidence="4" id="KW-0997">Cell inner membrane</keyword>
<comment type="function">
    <text evidence="4">Converts adenosine-3',5'-bisphosphate (PAP) to AMP.</text>
</comment>
<dbReference type="Gene3D" id="3.30.540.10">
    <property type="entry name" value="Fructose-1,6-Bisphosphatase, subunit A, domain 1"/>
    <property type="match status" value="1"/>
</dbReference>
<dbReference type="InterPro" id="IPR050725">
    <property type="entry name" value="CysQ/Inositol_MonoPase"/>
</dbReference>
<comment type="caution">
    <text evidence="5">The sequence shown here is derived from an EMBL/GenBank/DDBJ whole genome shotgun (WGS) entry which is preliminary data.</text>
</comment>
<dbReference type="InterPro" id="IPR000760">
    <property type="entry name" value="Inositol_monophosphatase-like"/>
</dbReference>
<feature type="binding site" evidence="4">
    <location>
        <position position="214"/>
    </location>
    <ligand>
        <name>substrate</name>
    </ligand>
</feature>
<dbReference type="EMBL" id="JAVRIB010000009">
    <property type="protein sequence ID" value="MDT0635273.1"/>
    <property type="molecule type" value="Genomic_DNA"/>
</dbReference>
<dbReference type="CDD" id="cd01638">
    <property type="entry name" value="CysQ"/>
    <property type="match status" value="1"/>
</dbReference>
<comment type="catalytic activity">
    <reaction evidence="1 4">
        <text>adenosine 3',5'-bisphosphate + H2O = AMP + phosphate</text>
        <dbReference type="Rhea" id="RHEA:10040"/>
        <dbReference type="ChEBI" id="CHEBI:15377"/>
        <dbReference type="ChEBI" id="CHEBI:43474"/>
        <dbReference type="ChEBI" id="CHEBI:58343"/>
        <dbReference type="ChEBI" id="CHEBI:456215"/>
        <dbReference type="EC" id="3.1.3.7"/>
    </reaction>
</comment>
<keyword evidence="3 4" id="KW-0460">Magnesium</keyword>
<name>A0ABU3C147_9GAMM</name>
<keyword evidence="2 4" id="KW-0479">Metal-binding</keyword>
<protein>
    <recommendedName>
        <fullName evidence="4">3'(2'),5'-bisphosphate nucleotidase CysQ</fullName>
        <ecNumber evidence="4">3.1.3.7</ecNumber>
    </recommendedName>
    <alternativeName>
        <fullName evidence="4">3'(2'),5-bisphosphonucleoside 3'(2')-phosphohydrolase</fullName>
    </alternativeName>
    <alternativeName>
        <fullName evidence="4">3'-phosphoadenosine 5'-phosphate phosphatase</fullName>
        <shortName evidence="4">PAP phosphatase</shortName>
    </alternativeName>
</protein>
<comment type="subcellular location">
    <subcellularLocation>
        <location evidence="4">Cell inner membrane</location>
        <topology evidence="4">Peripheral membrane protein</topology>
        <orientation evidence="4">Cytoplasmic side</orientation>
    </subcellularLocation>
</comment>
<dbReference type="PANTHER" id="PTHR43028:SF5">
    <property type="entry name" value="3'(2'),5'-BISPHOSPHATE NUCLEOTIDASE 1"/>
    <property type="match status" value="1"/>
</dbReference>
<comment type="cofactor">
    <cofactor evidence="4">
        <name>Mg(2+)</name>
        <dbReference type="ChEBI" id="CHEBI:18420"/>
    </cofactor>
</comment>
<evidence type="ECO:0000313" key="5">
    <source>
        <dbReference type="EMBL" id="MDT0635273.1"/>
    </source>
</evidence>